<evidence type="ECO:0000313" key="2">
    <source>
        <dbReference type="Proteomes" id="UP000247536"/>
    </source>
</evidence>
<proteinExistence type="predicted"/>
<dbReference type="EMBL" id="QJRY01000002">
    <property type="protein sequence ID" value="PYB75501.1"/>
    <property type="molecule type" value="Genomic_DNA"/>
</dbReference>
<comment type="caution">
    <text evidence="1">The sequence shown here is derived from an EMBL/GenBank/DDBJ whole genome shotgun (WGS) entry which is preliminary data.</text>
</comment>
<name>A0ABX5NU34_9HYPH</name>
<protein>
    <recommendedName>
        <fullName evidence="3">Secreted protein</fullName>
    </recommendedName>
</protein>
<sequence>MAGSARAAKLGAWRLASVTATTMATAGMPDVQRWRGLLSWSRSETDMADPRFCFRIPDETAICGQQKDGNVALSEPHCDFGAKHCLGDAFL</sequence>
<gene>
    <name evidence="1" type="ORF">DMY87_08710</name>
</gene>
<evidence type="ECO:0000313" key="1">
    <source>
        <dbReference type="EMBL" id="PYB75501.1"/>
    </source>
</evidence>
<accession>A0ABX5NU34</accession>
<organism evidence="1 2">
    <name type="scientific">Rhizobium wuzhouense</name>
    <dbReference type="NCBI Taxonomy" id="1986026"/>
    <lineage>
        <taxon>Bacteria</taxon>
        <taxon>Pseudomonadati</taxon>
        <taxon>Pseudomonadota</taxon>
        <taxon>Alphaproteobacteria</taxon>
        <taxon>Hyphomicrobiales</taxon>
        <taxon>Rhizobiaceae</taxon>
        <taxon>Rhizobium/Agrobacterium group</taxon>
        <taxon>Rhizobium</taxon>
    </lineage>
</organism>
<reference evidence="1 2" key="1">
    <citation type="submission" date="2018-06" db="EMBL/GenBank/DDBJ databases">
        <title>Rhizobium wuzhouense sp. nov., isolated from roots of Oryza officinalis.</title>
        <authorList>
            <person name="Yuan T."/>
        </authorList>
    </citation>
    <scope>NUCLEOTIDE SEQUENCE [LARGE SCALE GENOMIC DNA]</scope>
    <source>
        <strain evidence="1 2">W44</strain>
    </source>
</reference>
<evidence type="ECO:0008006" key="3">
    <source>
        <dbReference type="Google" id="ProtNLM"/>
    </source>
</evidence>
<dbReference type="Proteomes" id="UP000247536">
    <property type="component" value="Unassembled WGS sequence"/>
</dbReference>
<keyword evidence="2" id="KW-1185">Reference proteome</keyword>